<protein>
    <recommendedName>
        <fullName evidence="4">BZIP domain-containing protein</fullName>
    </recommendedName>
</protein>
<proteinExistence type="predicted"/>
<keyword evidence="3" id="KW-0175">Coiled coil</keyword>
<dbReference type="GO" id="GO:0000976">
    <property type="term" value="F:transcription cis-regulatory region binding"/>
    <property type="evidence" value="ECO:0007669"/>
    <property type="project" value="InterPro"/>
</dbReference>
<dbReference type="InterPro" id="IPR046347">
    <property type="entry name" value="bZIP_sf"/>
</dbReference>
<dbReference type="AlphaFoldDB" id="A0A0D2EZ13"/>
<evidence type="ECO:0000259" key="4">
    <source>
        <dbReference type="PROSITE" id="PS00036"/>
    </source>
</evidence>
<dbReference type="GeneID" id="25305614"/>
<dbReference type="InterPro" id="IPR004827">
    <property type="entry name" value="bZIP"/>
</dbReference>
<keyword evidence="6" id="KW-1185">Reference proteome</keyword>
<dbReference type="GO" id="GO:0008168">
    <property type="term" value="F:methyltransferase activity"/>
    <property type="evidence" value="ECO:0007669"/>
    <property type="project" value="InterPro"/>
</dbReference>
<dbReference type="PANTHER" id="PTHR40621:SF6">
    <property type="entry name" value="AP-1-LIKE TRANSCRIPTION FACTOR YAP1-RELATED"/>
    <property type="match status" value="1"/>
</dbReference>
<comment type="subcellular location">
    <subcellularLocation>
        <location evidence="1">Nucleus</location>
    </subcellularLocation>
</comment>
<reference evidence="5 6" key="1">
    <citation type="submission" date="2015-01" db="EMBL/GenBank/DDBJ databases">
        <title>The Genome Sequence of Fonsecaea pedrosoi CBS 271.37.</title>
        <authorList>
            <consortium name="The Broad Institute Genomics Platform"/>
            <person name="Cuomo C."/>
            <person name="de Hoog S."/>
            <person name="Gorbushina A."/>
            <person name="Stielow B."/>
            <person name="Teixiera M."/>
            <person name="Abouelleil A."/>
            <person name="Chapman S.B."/>
            <person name="Priest M."/>
            <person name="Young S.K."/>
            <person name="Wortman J."/>
            <person name="Nusbaum C."/>
            <person name="Birren B."/>
        </authorList>
    </citation>
    <scope>NUCLEOTIDE SEQUENCE [LARGE SCALE GENOMIC DNA]</scope>
    <source>
        <strain evidence="5 6">CBS 271.37</strain>
    </source>
</reference>
<dbReference type="GO" id="GO:0001228">
    <property type="term" value="F:DNA-binding transcription activator activity, RNA polymerase II-specific"/>
    <property type="evidence" value="ECO:0007669"/>
    <property type="project" value="TreeGrafter"/>
</dbReference>
<dbReference type="EMBL" id="KN846972">
    <property type="protein sequence ID" value="KIW79512.1"/>
    <property type="molecule type" value="Genomic_DNA"/>
</dbReference>
<sequence length="154" mass="17373">MEFLQPAHDFSMCFGDPPYGDPTGHANSVSCLIQPDLNHDVFLMRRTVPDDGSGTPSTPEYLNASFEPIGTIATRNERRKAQNRAAQRAFRVRQQQALAEAQAKLRTLQEELEGATGRKDHFEQLYKSLSREHERLLRTFQELLASVQSNSLGD</sequence>
<dbReference type="SUPFAM" id="SSF57959">
    <property type="entry name" value="Leucine zipper domain"/>
    <property type="match status" value="1"/>
</dbReference>
<organism evidence="5 6">
    <name type="scientific">Fonsecaea pedrosoi CBS 271.37</name>
    <dbReference type="NCBI Taxonomy" id="1442368"/>
    <lineage>
        <taxon>Eukaryota</taxon>
        <taxon>Fungi</taxon>
        <taxon>Dikarya</taxon>
        <taxon>Ascomycota</taxon>
        <taxon>Pezizomycotina</taxon>
        <taxon>Eurotiomycetes</taxon>
        <taxon>Chaetothyriomycetidae</taxon>
        <taxon>Chaetothyriales</taxon>
        <taxon>Herpotrichiellaceae</taxon>
        <taxon>Fonsecaea</taxon>
    </lineage>
</organism>
<evidence type="ECO:0000256" key="2">
    <source>
        <dbReference type="ARBA" id="ARBA00023242"/>
    </source>
</evidence>
<dbReference type="Proteomes" id="UP000053029">
    <property type="component" value="Unassembled WGS sequence"/>
</dbReference>
<evidence type="ECO:0000313" key="5">
    <source>
        <dbReference type="EMBL" id="KIW79512.1"/>
    </source>
</evidence>
<evidence type="ECO:0000256" key="1">
    <source>
        <dbReference type="ARBA" id="ARBA00004123"/>
    </source>
</evidence>
<dbReference type="PANTHER" id="PTHR40621">
    <property type="entry name" value="TRANSCRIPTION FACTOR KAPC-RELATED"/>
    <property type="match status" value="1"/>
</dbReference>
<feature type="coiled-coil region" evidence="3">
    <location>
        <begin position="91"/>
        <end position="146"/>
    </location>
</feature>
<dbReference type="VEuPathDB" id="FungiDB:Z517_06124"/>
<dbReference type="PROSITE" id="PS00092">
    <property type="entry name" value="N6_MTASE"/>
    <property type="match status" value="1"/>
</dbReference>
<feature type="domain" description="BZIP" evidence="4">
    <location>
        <begin position="78"/>
        <end position="93"/>
    </location>
</feature>
<dbReference type="GO" id="GO:0032259">
    <property type="term" value="P:methylation"/>
    <property type="evidence" value="ECO:0007669"/>
    <property type="project" value="InterPro"/>
</dbReference>
<accession>A0A0D2EZ13</accession>
<name>A0A0D2EZ13_9EURO</name>
<evidence type="ECO:0000256" key="3">
    <source>
        <dbReference type="SAM" id="Coils"/>
    </source>
</evidence>
<dbReference type="GO" id="GO:0090575">
    <property type="term" value="C:RNA polymerase II transcription regulator complex"/>
    <property type="evidence" value="ECO:0007669"/>
    <property type="project" value="TreeGrafter"/>
</dbReference>
<dbReference type="OrthoDB" id="4147198at2759"/>
<dbReference type="InterPro" id="IPR050936">
    <property type="entry name" value="AP-1-like"/>
</dbReference>
<dbReference type="HOGENOM" id="CLU_1704273_0_0_1"/>
<evidence type="ECO:0000313" key="6">
    <source>
        <dbReference type="Proteomes" id="UP000053029"/>
    </source>
</evidence>
<keyword evidence="2" id="KW-0539">Nucleus</keyword>
<dbReference type="RefSeq" id="XP_013283320.1">
    <property type="nucleotide sequence ID" value="XM_013427866.1"/>
</dbReference>
<dbReference type="PROSITE" id="PS00036">
    <property type="entry name" value="BZIP_BASIC"/>
    <property type="match status" value="1"/>
</dbReference>
<dbReference type="InterPro" id="IPR002052">
    <property type="entry name" value="DNA_methylase_N6_adenine_CS"/>
</dbReference>
<dbReference type="CDD" id="cd14688">
    <property type="entry name" value="bZIP_YAP"/>
    <property type="match status" value="1"/>
</dbReference>
<gene>
    <name evidence="5" type="ORF">Z517_06124</name>
</gene>
<dbReference type="Gene3D" id="1.20.5.170">
    <property type="match status" value="1"/>
</dbReference>